<keyword evidence="3" id="KW-0858">Xylan degradation</keyword>
<sequence>MLNIKNIAVLVAAFAQLDAAFAQSPAWGQCGGSTWHGSTTCVGGYTCTFSNQLLTLNNKVYSQCLPGSAPPAVTTAAPAPTTLATSTSTTTGTSPTSPSNPGTGGSSTGGANSVDVKFRAKGKKYFGVATDQNRLTAGSNAALIQANFGQVTPENSMKWDATEPSQNSFTMSTADYLVDFAGKNGKLIRGHTLCWHSQLPSWVSNIASASTLTSVLENHIATVMGRYKGKIYAWDVINEMFNEDGSLRGSVWSNVLGESFVSIAFNAARKVDPAAKLYINDYNLDSASYSKVTNGMVAHVKKWLAAGIPIDGIGSQGHLSAGQGSAAQGALQALAATGVSEVAITELDIVGAASNDYVAVVNGCLNTPKCVGITVWGVRDPDSWRASNNPLLFDASYNPKSAYNAILAAL</sequence>
<feature type="chain" id="PRO_5040375546" description="Beta-xylanase" evidence="11">
    <location>
        <begin position="23"/>
        <end position="410"/>
    </location>
</feature>
<dbReference type="Pfam" id="PF00331">
    <property type="entry name" value="Glyco_hydro_10"/>
    <property type="match status" value="1"/>
</dbReference>
<feature type="compositionally biased region" description="Low complexity" evidence="10">
    <location>
        <begin position="82"/>
        <end position="101"/>
    </location>
</feature>
<dbReference type="InterPro" id="IPR035971">
    <property type="entry name" value="CBD_sf"/>
</dbReference>
<evidence type="ECO:0000313" key="14">
    <source>
        <dbReference type="EMBL" id="KAG9239372.1"/>
    </source>
</evidence>
<dbReference type="PROSITE" id="PS51760">
    <property type="entry name" value="GH10_2"/>
    <property type="match status" value="1"/>
</dbReference>
<evidence type="ECO:0000256" key="8">
    <source>
        <dbReference type="ARBA" id="ARBA00023326"/>
    </source>
</evidence>
<dbReference type="InterPro" id="IPR001000">
    <property type="entry name" value="GH10_dom"/>
</dbReference>
<feature type="domain" description="GH10" evidence="13">
    <location>
        <begin position="110"/>
        <end position="409"/>
    </location>
</feature>
<dbReference type="SUPFAM" id="SSF51445">
    <property type="entry name" value="(Trans)glycosidases"/>
    <property type="match status" value="1"/>
</dbReference>
<keyword evidence="7 9" id="KW-0326">Glycosidase</keyword>
<keyword evidence="8 9" id="KW-0624">Polysaccharide degradation</keyword>
<dbReference type="InterPro" id="IPR000254">
    <property type="entry name" value="CBD"/>
</dbReference>
<evidence type="ECO:0000256" key="2">
    <source>
        <dbReference type="ARBA" id="ARBA00007495"/>
    </source>
</evidence>
<dbReference type="Pfam" id="PF00734">
    <property type="entry name" value="CBM_1"/>
    <property type="match status" value="1"/>
</dbReference>
<dbReference type="PANTHER" id="PTHR31490:SF76">
    <property type="entry name" value="ENDO-1,4-BETA-XYLANASE C"/>
    <property type="match status" value="1"/>
</dbReference>
<comment type="similarity">
    <text evidence="2 9">Belongs to the glycosyl hydrolase 10 (cellulase F) family.</text>
</comment>
<evidence type="ECO:0000256" key="5">
    <source>
        <dbReference type="ARBA" id="ARBA00022801"/>
    </source>
</evidence>
<dbReference type="GO" id="GO:0005576">
    <property type="term" value="C:extracellular region"/>
    <property type="evidence" value="ECO:0007669"/>
    <property type="project" value="InterPro"/>
</dbReference>
<evidence type="ECO:0000256" key="10">
    <source>
        <dbReference type="SAM" id="MobiDB-lite"/>
    </source>
</evidence>
<dbReference type="SMART" id="SM00236">
    <property type="entry name" value="fCBD"/>
    <property type="match status" value="1"/>
</dbReference>
<dbReference type="SMART" id="SM00633">
    <property type="entry name" value="Glyco_10"/>
    <property type="match status" value="1"/>
</dbReference>
<evidence type="ECO:0000256" key="1">
    <source>
        <dbReference type="ARBA" id="ARBA00000681"/>
    </source>
</evidence>
<evidence type="ECO:0000256" key="4">
    <source>
        <dbReference type="ARBA" id="ARBA00022729"/>
    </source>
</evidence>
<name>A0A9P7YTZ3_9HELO</name>
<dbReference type="GO" id="GO:0030248">
    <property type="term" value="F:cellulose binding"/>
    <property type="evidence" value="ECO:0007669"/>
    <property type="project" value="InterPro"/>
</dbReference>
<protein>
    <recommendedName>
        <fullName evidence="9">Beta-xylanase</fullName>
        <ecNumber evidence="9">3.2.1.8</ecNumber>
    </recommendedName>
</protein>
<gene>
    <name evidence="14" type="ORF">BJ875DRAFT_365848</name>
</gene>
<reference evidence="14" key="1">
    <citation type="journal article" date="2021" name="IMA Fungus">
        <title>Genomic characterization of three marine fungi, including Emericellopsis atlantica sp. nov. with signatures of a generalist lifestyle and marine biomass degradation.</title>
        <authorList>
            <person name="Hagestad O.C."/>
            <person name="Hou L."/>
            <person name="Andersen J.H."/>
            <person name="Hansen E.H."/>
            <person name="Altermark B."/>
            <person name="Li C."/>
            <person name="Kuhnert E."/>
            <person name="Cox R.J."/>
            <person name="Crous P.W."/>
            <person name="Spatafora J.W."/>
            <person name="Lail K."/>
            <person name="Amirebrahimi M."/>
            <person name="Lipzen A."/>
            <person name="Pangilinan J."/>
            <person name="Andreopoulos W."/>
            <person name="Hayes R.D."/>
            <person name="Ng V."/>
            <person name="Grigoriev I.V."/>
            <person name="Jackson S.A."/>
            <person name="Sutton T.D.S."/>
            <person name="Dobson A.D.W."/>
            <person name="Rama T."/>
        </authorList>
    </citation>
    <scope>NUCLEOTIDE SEQUENCE</scope>
    <source>
        <strain evidence="14">TRa018bII</strain>
    </source>
</reference>
<dbReference type="InterPro" id="IPR044846">
    <property type="entry name" value="GH10"/>
</dbReference>
<evidence type="ECO:0000256" key="3">
    <source>
        <dbReference type="ARBA" id="ARBA00022651"/>
    </source>
</evidence>
<dbReference type="SUPFAM" id="SSF57180">
    <property type="entry name" value="Cellulose-binding domain"/>
    <property type="match status" value="1"/>
</dbReference>
<dbReference type="OrthoDB" id="3055998at2759"/>
<comment type="caution">
    <text evidence="14">The sequence shown here is derived from an EMBL/GenBank/DDBJ whole genome shotgun (WGS) entry which is preliminary data.</text>
</comment>
<dbReference type="PROSITE" id="PS51164">
    <property type="entry name" value="CBM1_2"/>
    <property type="match status" value="1"/>
</dbReference>
<keyword evidence="15" id="KW-1185">Reference proteome</keyword>
<dbReference type="Gene3D" id="3.20.20.80">
    <property type="entry name" value="Glycosidases"/>
    <property type="match status" value="1"/>
</dbReference>
<accession>A0A9P7YTZ3</accession>
<dbReference type="AlphaFoldDB" id="A0A9P7YTZ3"/>
<keyword evidence="5 9" id="KW-0378">Hydrolase</keyword>
<evidence type="ECO:0000259" key="13">
    <source>
        <dbReference type="PROSITE" id="PS51760"/>
    </source>
</evidence>
<dbReference type="PRINTS" id="PR00134">
    <property type="entry name" value="GLHYDRLASE10"/>
</dbReference>
<proteinExistence type="inferred from homology"/>
<evidence type="ECO:0000256" key="6">
    <source>
        <dbReference type="ARBA" id="ARBA00023277"/>
    </source>
</evidence>
<organism evidence="14 15">
    <name type="scientific">Amylocarpus encephaloides</name>
    <dbReference type="NCBI Taxonomy" id="45428"/>
    <lineage>
        <taxon>Eukaryota</taxon>
        <taxon>Fungi</taxon>
        <taxon>Dikarya</taxon>
        <taxon>Ascomycota</taxon>
        <taxon>Pezizomycotina</taxon>
        <taxon>Leotiomycetes</taxon>
        <taxon>Helotiales</taxon>
        <taxon>Helotiales incertae sedis</taxon>
        <taxon>Amylocarpus</taxon>
    </lineage>
</organism>
<evidence type="ECO:0000256" key="9">
    <source>
        <dbReference type="RuleBase" id="RU361174"/>
    </source>
</evidence>
<feature type="signal peptide" evidence="11">
    <location>
        <begin position="1"/>
        <end position="22"/>
    </location>
</feature>
<feature type="region of interest" description="Disordered" evidence="10">
    <location>
        <begin position="82"/>
        <end position="113"/>
    </location>
</feature>
<dbReference type="Proteomes" id="UP000824998">
    <property type="component" value="Unassembled WGS sequence"/>
</dbReference>
<keyword evidence="4 11" id="KW-0732">Signal</keyword>
<evidence type="ECO:0000259" key="12">
    <source>
        <dbReference type="PROSITE" id="PS51164"/>
    </source>
</evidence>
<keyword evidence="6 9" id="KW-0119">Carbohydrate metabolism</keyword>
<dbReference type="FunFam" id="3.20.20.80:FF:000094">
    <property type="entry name" value="Endo-1,4-beta-xylanase"/>
    <property type="match status" value="1"/>
</dbReference>
<dbReference type="PANTHER" id="PTHR31490">
    <property type="entry name" value="GLYCOSYL HYDROLASE"/>
    <property type="match status" value="1"/>
</dbReference>
<dbReference type="InterPro" id="IPR017853">
    <property type="entry name" value="GH"/>
</dbReference>
<dbReference type="EC" id="3.2.1.8" evidence="9"/>
<dbReference type="GO" id="GO:0031176">
    <property type="term" value="F:endo-1,4-beta-xylanase activity"/>
    <property type="evidence" value="ECO:0007669"/>
    <property type="project" value="UniProtKB-EC"/>
</dbReference>
<evidence type="ECO:0000313" key="15">
    <source>
        <dbReference type="Proteomes" id="UP000824998"/>
    </source>
</evidence>
<evidence type="ECO:0000256" key="7">
    <source>
        <dbReference type="ARBA" id="ARBA00023295"/>
    </source>
</evidence>
<dbReference type="EMBL" id="MU251359">
    <property type="protein sequence ID" value="KAG9239372.1"/>
    <property type="molecule type" value="Genomic_DNA"/>
</dbReference>
<feature type="domain" description="CBM1" evidence="12">
    <location>
        <begin position="22"/>
        <end position="65"/>
    </location>
</feature>
<comment type="catalytic activity">
    <reaction evidence="1 9">
        <text>Endohydrolysis of (1-&gt;4)-beta-D-xylosidic linkages in xylans.</text>
        <dbReference type="EC" id="3.2.1.8"/>
    </reaction>
</comment>
<evidence type="ECO:0000256" key="11">
    <source>
        <dbReference type="SAM" id="SignalP"/>
    </source>
</evidence>
<dbReference type="GO" id="GO:0045493">
    <property type="term" value="P:xylan catabolic process"/>
    <property type="evidence" value="ECO:0007669"/>
    <property type="project" value="UniProtKB-KW"/>
</dbReference>